<evidence type="ECO:0000256" key="10">
    <source>
        <dbReference type="PROSITE-ProRule" id="PRU00452"/>
    </source>
</evidence>
<evidence type="ECO:0000256" key="3">
    <source>
        <dbReference type="ARBA" id="ARBA00008212"/>
    </source>
</evidence>
<evidence type="ECO:0000256" key="6">
    <source>
        <dbReference type="ARBA" id="ARBA00022771"/>
    </source>
</evidence>
<organism evidence="13 14">
    <name type="scientific">Cryomyces minteri</name>
    <dbReference type="NCBI Taxonomy" id="331657"/>
    <lineage>
        <taxon>Eukaryota</taxon>
        <taxon>Fungi</taxon>
        <taxon>Dikarya</taxon>
        <taxon>Ascomycota</taxon>
        <taxon>Pezizomycotina</taxon>
        <taxon>Dothideomycetes</taxon>
        <taxon>Dothideomycetes incertae sedis</taxon>
        <taxon>Cryomyces</taxon>
    </lineage>
</organism>
<evidence type="ECO:0000313" key="13">
    <source>
        <dbReference type="EMBL" id="TKA62545.1"/>
    </source>
</evidence>
<dbReference type="PROSITE" id="PS51044">
    <property type="entry name" value="ZF_SP_RING"/>
    <property type="match status" value="1"/>
</dbReference>
<evidence type="ECO:0000256" key="11">
    <source>
        <dbReference type="SAM" id="MobiDB-lite"/>
    </source>
</evidence>
<dbReference type="SUPFAM" id="SSF57850">
    <property type="entry name" value="RING/U-box"/>
    <property type="match status" value="1"/>
</dbReference>
<evidence type="ECO:0000256" key="4">
    <source>
        <dbReference type="ARBA" id="ARBA00022679"/>
    </source>
</evidence>
<evidence type="ECO:0000256" key="1">
    <source>
        <dbReference type="ARBA" id="ARBA00004123"/>
    </source>
</evidence>
<accession>A0A4U0WLX3</accession>
<feature type="region of interest" description="Disordered" evidence="11">
    <location>
        <begin position="383"/>
        <end position="466"/>
    </location>
</feature>
<keyword evidence="7" id="KW-0833">Ubl conjugation pathway</keyword>
<dbReference type="CDD" id="cd16651">
    <property type="entry name" value="SPL-RING_NSE2"/>
    <property type="match status" value="1"/>
</dbReference>
<keyword evidence="6 10" id="KW-0863">Zinc-finger</keyword>
<dbReference type="GO" id="GO:0005634">
    <property type="term" value="C:nucleus"/>
    <property type="evidence" value="ECO:0007669"/>
    <property type="project" value="UniProtKB-SubCell"/>
</dbReference>
<feature type="region of interest" description="Disordered" evidence="11">
    <location>
        <begin position="82"/>
        <end position="110"/>
    </location>
</feature>
<dbReference type="UniPathway" id="UPA00886"/>
<comment type="pathway">
    <text evidence="2">Protein modification; protein sumoylation.</text>
</comment>
<feature type="region of interest" description="Disordered" evidence="11">
    <location>
        <begin position="153"/>
        <end position="206"/>
    </location>
</feature>
<comment type="subcellular location">
    <subcellularLocation>
        <location evidence="1">Nucleus</location>
    </subcellularLocation>
</comment>
<proteinExistence type="inferred from homology"/>
<keyword evidence="8" id="KW-0862">Zinc</keyword>
<dbReference type="Pfam" id="PF11789">
    <property type="entry name" value="zf-Nse"/>
    <property type="match status" value="1"/>
</dbReference>
<evidence type="ECO:0000256" key="7">
    <source>
        <dbReference type="ARBA" id="ARBA00022786"/>
    </source>
</evidence>
<feature type="region of interest" description="Disordered" evidence="11">
    <location>
        <begin position="1"/>
        <end position="27"/>
    </location>
</feature>
<feature type="compositionally biased region" description="Acidic residues" evidence="11">
    <location>
        <begin position="179"/>
        <end position="192"/>
    </location>
</feature>
<comment type="caution">
    <text evidence="13">The sequence shown here is derived from an EMBL/GenBank/DDBJ whole genome shotgun (WGS) entry which is preliminary data.</text>
</comment>
<dbReference type="InterPro" id="IPR004181">
    <property type="entry name" value="Znf_MIZ"/>
</dbReference>
<sequence>MPSAQRQSTAGTSTQRRGNAVEFPPYEHLSHPLNVSAQRALANLRLTHHLAKFQKQLDYAGESITSSAGEINDRLTSKRERVRKRKAKRQQQGLEDDEEQEEKERSVEELQSKVERMTQRMDDNLRKVIDGQHALQRLDITLQEIVANAANAATQATQHTTQQPTQGTQRRRRQRLSADGEEEDEDYEDFEPTDPGATASQAPATIDLFRQKVQRDKDRYQSLSLGTLYSEHNTYVNFRKLVHDAQNGEEGPPLPHASTWFIDGAAPAPGIATRSGVGAAENDSDDDIAIARERISTKCPLTLKEFEEPLTSRKCPHSFEKDAIMQMIAQSSARIGGSNRRGARDGEQVVQCPVPGCKEMLTAGDLHTDPLLLRKIRRIQQSRLDEDASDSDVEVPGTQRRTEEIVSGSEDDAAASRRRTKRLKSVAPKIERRSGVIAATPRGTQRPSRSSGVVVDLGVSDDEEVG</sequence>
<dbReference type="InterPro" id="IPR013083">
    <property type="entry name" value="Znf_RING/FYVE/PHD"/>
</dbReference>
<name>A0A4U0WLX3_9PEZI</name>
<reference evidence="13 14" key="1">
    <citation type="submission" date="2017-03" db="EMBL/GenBank/DDBJ databases">
        <title>Genomes of endolithic fungi from Antarctica.</title>
        <authorList>
            <person name="Coleine C."/>
            <person name="Masonjones S."/>
            <person name="Stajich J.E."/>
        </authorList>
    </citation>
    <scope>NUCLEOTIDE SEQUENCE [LARGE SCALE GENOMIC DNA]</scope>
    <source>
        <strain evidence="13 14">CCFEE 5187</strain>
    </source>
</reference>
<evidence type="ECO:0000256" key="9">
    <source>
        <dbReference type="ARBA" id="ARBA00023242"/>
    </source>
</evidence>
<evidence type="ECO:0000256" key="8">
    <source>
        <dbReference type="ARBA" id="ARBA00022833"/>
    </source>
</evidence>
<keyword evidence="5" id="KW-0479">Metal-binding</keyword>
<protein>
    <recommendedName>
        <fullName evidence="12">SP-RING-type domain-containing protein</fullName>
    </recommendedName>
</protein>
<dbReference type="Proteomes" id="UP000308768">
    <property type="component" value="Unassembled WGS sequence"/>
</dbReference>
<dbReference type="OrthoDB" id="756301at2759"/>
<dbReference type="GO" id="GO:0016925">
    <property type="term" value="P:protein sumoylation"/>
    <property type="evidence" value="ECO:0007669"/>
    <property type="project" value="UniProtKB-UniPathway"/>
</dbReference>
<feature type="compositionally biased region" description="Polar residues" evidence="11">
    <location>
        <begin position="1"/>
        <end position="17"/>
    </location>
</feature>
<keyword evidence="4" id="KW-0808">Transferase</keyword>
<evidence type="ECO:0000256" key="5">
    <source>
        <dbReference type="ARBA" id="ARBA00022723"/>
    </source>
</evidence>
<dbReference type="Gene3D" id="3.30.40.10">
    <property type="entry name" value="Zinc/RING finger domain, C3HC4 (zinc finger)"/>
    <property type="match status" value="1"/>
</dbReference>
<dbReference type="PANTHER" id="PTHR21330">
    <property type="entry name" value="E3 SUMO-PROTEIN LIGASE NSE2"/>
    <property type="match status" value="1"/>
</dbReference>
<dbReference type="GO" id="GO:0000724">
    <property type="term" value="P:double-strand break repair via homologous recombination"/>
    <property type="evidence" value="ECO:0007669"/>
    <property type="project" value="InterPro"/>
</dbReference>
<keyword evidence="9" id="KW-0539">Nucleus</keyword>
<dbReference type="GO" id="GO:0061665">
    <property type="term" value="F:SUMO ligase activity"/>
    <property type="evidence" value="ECO:0007669"/>
    <property type="project" value="TreeGrafter"/>
</dbReference>
<dbReference type="GO" id="GO:0008270">
    <property type="term" value="F:zinc ion binding"/>
    <property type="evidence" value="ECO:0007669"/>
    <property type="project" value="UniProtKB-KW"/>
</dbReference>
<gene>
    <name evidence="13" type="ORF">B0A49_09906</name>
</gene>
<dbReference type="AlphaFoldDB" id="A0A4U0WLX3"/>
<feature type="compositionally biased region" description="Low complexity" evidence="11">
    <location>
        <begin position="153"/>
        <end position="168"/>
    </location>
</feature>
<comment type="similarity">
    <text evidence="3">Belongs to the NSE2 family.</text>
</comment>
<feature type="domain" description="SP-RING-type" evidence="12">
    <location>
        <begin position="284"/>
        <end position="381"/>
    </location>
</feature>
<dbReference type="EMBL" id="NAJN01001543">
    <property type="protein sequence ID" value="TKA62545.1"/>
    <property type="molecule type" value="Genomic_DNA"/>
</dbReference>
<keyword evidence="14" id="KW-1185">Reference proteome</keyword>
<evidence type="ECO:0000256" key="2">
    <source>
        <dbReference type="ARBA" id="ARBA00004718"/>
    </source>
</evidence>
<evidence type="ECO:0000313" key="14">
    <source>
        <dbReference type="Proteomes" id="UP000308768"/>
    </source>
</evidence>
<evidence type="ECO:0000259" key="12">
    <source>
        <dbReference type="PROSITE" id="PS51044"/>
    </source>
</evidence>
<dbReference type="InterPro" id="IPR026846">
    <property type="entry name" value="Nse2(Mms21)"/>
</dbReference>
<dbReference type="STRING" id="331657.A0A4U0WLX3"/>
<dbReference type="GO" id="GO:0030915">
    <property type="term" value="C:Smc5-Smc6 complex"/>
    <property type="evidence" value="ECO:0007669"/>
    <property type="project" value="InterPro"/>
</dbReference>
<dbReference type="PANTHER" id="PTHR21330:SF1">
    <property type="entry name" value="E3 SUMO-PROTEIN LIGASE NSE2"/>
    <property type="match status" value="1"/>
</dbReference>